<comment type="caution">
    <text evidence="1">The sequence shown here is derived from an EMBL/GenBank/DDBJ whole genome shotgun (WGS) entry which is preliminary data.</text>
</comment>
<name>A0AAV6YU83_ENGPU</name>
<sequence length="83" mass="9690">MSHRVSKDHFPITILRHTQFVYLTQGRGPFYKAVRTLILLCSITHRTRAEIHIHGSLHPFDMIKRYTAITISFIITACRGHNF</sequence>
<protein>
    <submittedName>
        <fullName evidence="1">Uncharacterized protein</fullName>
    </submittedName>
</protein>
<dbReference type="Proteomes" id="UP000824782">
    <property type="component" value="Unassembled WGS sequence"/>
</dbReference>
<reference evidence="1" key="1">
    <citation type="thesis" date="2020" institute="ProQuest LLC" country="789 East Eisenhower Parkway, Ann Arbor, MI, USA">
        <title>Comparative Genomics and Chromosome Evolution.</title>
        <authorList>
            <person name="Mudd A.B."/>
        </authorList>
    </citation>
    <scope>NUCLEOTIDE SEQUENCE</scope>
    <source>
        <strain evidence="1">237g6f4</strain>
        <tissue evidence="1">Blood</tissue>
    </source>
</reference>
<evidence type="ECO:0000313" key="1">
    <source>
        <dbReference type="EMBL" id="KAG8537561.1"/>
    </source>
</evidence>
<organism evidence="1 2">
    <name type="scientific">Engystomops pustulosus</name>
    <name type="common">Tungara frog</name>
    <name type="synonym">Physalaemus pustulosus</name>
    <dbReference type="NCBI Taxonomy" id="76066"/>
    <lineage>
        <taxon>Eukaryota</taxon>
        <taxon>Metazoa</taxon>
        <taxon>Chordata</taxon>
        <taxon>Craniata</taxon>
        <taxon>Vertebrata</taxon>
        <taxon>Euteleostomi</taxon>
        <taxon>Amphibia</taxon>
        <taxon>Batrachia</taxon>
        <taxon>Anura</taxon>
        <taxon>Neobatrachia</taxon>
        <taxon>Hyloidea</taxon>
        <taxon>Leptodactylidae</taxon>
        <taxon>Leiuperinae</taxon>
        <taxon>Engystomops</taxon>
    </lineage>
</organism>
<gene>
    <name evidence="1" type="ORF">GDO81_024315</name>
</gene>
<keyword evidence="2" id="KW-1185">Reference proteome</keyword>
<dbReference type="EMBL" id="WNYA01029026">
    <property type="protein sequence ID" value="KAG8537561.1"/>
    <property type="molecule type" value="Genomic_DNA"/>
</dbReference>
<accession>A0AAV6YU83</accession>
<dbReference type="AlphaFoldDB" id="A0AAV6YU83"/>
<evidence type="ECO:0000313" key="2">
    <source>
        <dbReference type="Proteomes" id="UP000824782"/>
    </source>
</evidence>
<proteinExistence type="predicted"/>